<comment type="caution">
    <text evidence="2">The sequence shown here is derived from an EMBL/GenBank/DDBJ whole genome shotgun (WGS) entry which is preliminary data.</text>
</comment>
<name>A0A218WIA1_PUNGR</name>
<accession>A0A218WIA1</accession>
<feature type="region of interest" description="Disordered" evidence="1">
    <location>
        <begin position="185"/>
        <end position="251"/>
    </location>
</feature>
<protein>
    <submittedName>
        <fullName evidence="2">Uncharacterized protein</fullName>
    </submittedName>
</protein>
<evidence type="ECO:0000256" key="1">
    <source>
        <dbReference type="SAM" id="MobiDB-lite"/>
    </source>
</evidence>
<feature type="compositionally biased region" description="Basic and acidic residues" evidence="1">
    <location>
        <begin position="190"/>
        <end position="212"/>
    </location>
</feature>
<organism evidence="2 3">
    <name type="scientific">Punica granatum</name>
    <name type="common">Pomegranate</name>
    <dbReference type="NCBI Taxonomy" id="22663"/>
    <lineage>
        <taxon>Eukaryota</taxon>
        <taxon>Viridiplantae</taxon>
        <taxon>Streptophyta</taxon>
        <taxon>Embryophyta</taxon>
        <taxon>Tracheophyta</taxon>
        <taxon>Spermatophyta</taxon>
        <taxon>Magnoliopsida</taxon>
        <taxon>eudicotyledons</taxon>
        <taxon>Gunneridae</taxon>
        <taxon>Pentapetalae</taxon>
        <taxon>rosids</taxon>
        <taxon>malvids</taxon>
        <taxon>Myrtales</taxon>
        <taxon>Lythraceae</taxon>
        <taxon>Punica</taxon>
    </lineage>
</organism>
<dbReference type="AlphaFoldDB" id="A0A218WIA1"/>
<reference evidence="3" key="1">
    <citation type="journal article" date="2017" name="Plant J.">
        <title>The pomegranate (Punica granatum L.) genome and the genomics of punicalagin biosynthesis.</title>
        <authorList>
            <person name="Qin G."/>
            <person name="Xu C."/>
            <person name="Ming R."/>
            <person name="Tang H."/>
            <person name="Guyot R."/>
            <person name="Kramer E.M."/>
            <person name="Hu Y."/>
            <person name="Yi X."/>
            <person name="Qi Y."/>
            <person name="Xu X."/>
            <person name="Gao Z."/>
            <person name="Pan H."/>
            <person name="Jian J."/>
            <person name="Tian Y."/>
            <person name="Yue Z."/>
            <person name="Xu Y."/>
        </authorList>
    </citation>
    <scope>NUCLEOTIDE SEQUENCE [LARGE SCALE GENOMIC DNA]</scope>
    <source>
        <strain evidence="3">cv. Dabenzi</strain>
    </source>
</reference>
<gene>
    <name evidence="2" type="ORF">CDL15_Pgr005016</name>
</gene>
<proteinExistence type="predicted"/>
<dbReference type="EMBL" id="MTKT01004276">
    <property type="protein sequence ID" value="OWM72547.1"/>
    <property type="molecule type" value="Genomic_DNA"/>
</dbReference>
<evidence type="ECO:0000313" key="2">
    <source>
        <dbReference type="EMBL" id="OWM72547.1"/>
    </source>
</evidence>
<evidence type="ECO:0000313" key="3">
    <source>
        <dbReference type="Proteomes" id="UP000197138"/>
    </source>
</evidence>
<sequence length="272" mass="30528">MVLVVLGYVQACFWVPFTCPRIRRPGSPFRKAFANVQECLGLSMRLLKCTRRCHWSFCLCPHVRTFAPGCQVMSSSLSLGPTFLSLEPVDQNGVLTIEMNHTTHLDPLSSALRVSDALFMSLEAQSRQIEITVISGLPKQLRKQSEKSSFGLLGHLRLHIGITGCQHPILVHRLQRQECRAEAQATTHDLATRSERSNMRARTTKEKQESLEKHRRAIRRMDEQGTPKIAEAGRLSAPHFGPPAPTEDFRPKLGTLFTIGKSEANVRAQSHE</sequence>
<dbReference type="Proteomes" id="UP000197138">
    <property type="component" value="Unassembled WGS sequence"/>
</dbReference>